<dbReference type="InterPro" id="IPR013749">
    <property type="entry name" value="PM/HMP-P_kinase-1"/>
</dbReference>
<dbReference type="Proteomes" id="UP000245771">
    <property type="component" value="Unassembled WGS sequence"/>
</dbReference>
<dbReference type="OrthoDB" id="2104723at2759"/>
<evidence type="ECO:0000256" key="4">
    <source>
        <dbReference type="ARBA" id="ARBA00022741"/>
    </source>
</evidence>
<gene>
    <name evidence="8" type="ORF">FA14DRAFT_32556</name>
</gene>
<dbReference type="GO" id="GO:0005524">
    <property type="term" value="F:ATP binding"/>
    <property type="evidence" value="ECO:0007669"/>
    <property type="project" value="UniProtKB-KW"/>
</dbReference>
<keyword evidence="5 8" id="KW-0418">Kinase</keyword>
<keyword evidence="6" id="KW-0067">ATP-binding</keyword>
<dbReference type="InterPro" id="IPR004625">
    <property type="entry name" value="PyrdxlKinase"/>
</dbReference>
<dbReference type="GeneID" id="37023978"/>
<evidence type="ECO:0000256" key="3">
    <source>
        <dbReference type="ARBA" id="ARBA00022679"/>
    </source>
</evidence>
<dbReference type="FunCoup" id="A0A316VAM1">
    <property type="interactions" value="353"/>
</dbReference>
<dbReference type="PANTHER" id="PTHR10534:SF2">
    <property type="entry name" value="PYRIDOXAL KINASE"/>
    <property type="match status" value="1"/>
</dbReference>
<dbReference type="RefSeq" id="XP_025354949.1">
    <property type="nucleotide sequence ID" value="XM_025502197.1"/>
</dbReference>
<evidence type="ECO:0000256" key="1">
    <source>
        <dbReference type="ARBA" id="ARBA00008805"/>
    </source>
</evidence>
<dbReference type="STRING" id="1280837.A0A316VAM1"/>
<dbReference type="GO" id="GO:0009443">
    <property type="term" value="P:pyridoxal 5'-phosphate salvage"/>
    <property type="evidence" value="ECO:0007669"/>
    <property type="project" value="InterPro"/>
</dbReference>
<comment type="similarity">
    <text evidence="1">Belongs to the pyridoxine kinase family.</text>
</comment>
<dbReference type="GO" id="GO:0005829">
    <property type="term" value="C:cytosol"/>
    <property type="evidence" value="ECO:0007669"/>
    <property type="project" value="TreeGrafter"/>
</dbReference>
<protein>
    <recommendedName>
        <fullName evidence="2">pyridoxal kinase</fullName>
        <ecNumber evidence="2">2.7.1.35</ecNumber>
    </recommendedName>
</protein>
<dbReference type="InterPro" id="IPR029056">
    <property type="entry name" value="Ribokinase-like"/>
</dbReference>
<sequence length="343" mass="37723">MAANKPDPRRLISVQSHVVTGYVGNRSATFPLQLLGYETDTVNTTQLSNHTGYGRFGGMRLDAAHLQSVFEGMEKNGLLRYGRMLSGYTPSPTALSVVSDFVKKMRSYNPELVYLLDPVMGDMGRGYYVDKECLPLYQELMSSATIICPNQFEAQQLAGQEITSLQTLKEVIEKLHALGTPNVIITSVVSLPPSDIEKIGAKVDGGMILVGSSADPSNPTHNQPWCIQFPELEDYFVGVGDLFSALMLGFFRNEHMEPSLKSASGSAINTPLAVAAELAVAGVQGVLHRTLGFIEKEQIPDNYDQLDEVEKRVAKARRVELRLVASRNEIEQPQIKFHAKPLP</sequence>
<evidence type="ECO:0000256" key="6">
    <source>
        <dbReference type="ARBA" id="ARBA00022840"/>
    </source>
</evidence>
<evidence type="ECO:0000259" key="7">
    <source>
        <dbReference type="Pfam" id="PF08543"/>
    </source>
</evidence>
<dbReference type="PANTHER" id="PTHR10534">
    <property type="entry name" value="PYRIDOXAL KINASE"/>
    <property type="match status" value="1"/>
</dbReference>
<evidence type="ECO:0000256" key="2">
    <source>
        <dbReference type="ARBA" id="ARBA00012104"/>
    </source>
</evidence>
<organism evidence="8 9">
    <name type="scientific">Meira miltonrushii</name>
    <dbReference type="NCBI Taxonomy" id="1280837"/>
    <lineage>
        <taxon>Eukaryota</taxon>
        <taxon>Fungi</taxon>
        <taxon>Dikarya</taxon>
        <taxon>Basidiomycota</taxon>
        <taxon>Ustilaginomycotina</taxon>
        <taxon>Exobasidiomycetes</taxon>
        <taxon>Exobasidiales</taxon>
        <taxon>Brachybasidiaceae</taxon>
        <taxon>Meira</taxon>
    </lineage>
</organism>
<dbReference type="EMBL" id="KZ819603">
    <property type="protein sequence ID" value="PWN34647.1"/>
    <property type="molecule type" value="Genomic_DNA"/>
</dbReference>
<name>A0A316VAM1_9BASI</name>
<evidence type="ECO:0000256" key="5">
    <source>
        <dbReference type="ARBA" id="ARBA00022777"/>
    </source>
</evidence>
<dbReference type="SUPFAM" id="SSF53613">
    <property type="entry name" value="Ribokinase-like"/>
    <property type="match status" value="1"/>
</dbReference>
<evidence type="ECO:0000313" key="9">
    <source>
        <dbReference type="Proteomes" id="UP000245771"/>
    </source>
</evidence>
<accession>A0A316VAM1</accession>
<keyword evidence="3" id="KW-0808">Transferase</keyword>
<dbReference type="AlphaFoldDB" id="A0A316VAM1"/>
<dbReference type="NCBIfam" id="TIGR00687">
    <property type="entry name" value="pyridox_kin"/>
    <property type="match status" value="1"/>
</dbReference>
<reference evidence="8 9" key="1">
    <citation type="journal article" date="2018" name="Mol. Biol. Evol.">
        <title>Broad Genomic Sampling Reveals a Smut Pathogenic Ancestry of the Fungal Clade Ustilaginomycotina.</title>
        <authorList>
            <person name="Kijpornyongpan T."/>
            <person name="Mondo S.J."/>
            <person name="Barry K."/>
            <person name="Sandor L."/>
            <person name="Lee J."/>
            <person name="Lipzen A."/>
            <person name="Pangilinan J."/>
            <person name="LaButti K."/>
            <person name="Hainaut M."/>
            <person name="Henrissat B."/>
            <person name="Grigoriev I.V."/>
            <person name="Spatafora J.W."/>
            <person name="Aime M.C."/>
        </authorList>
    </citation>
    <scope>NUCLEOTIDE SEQUENCE [LARGE SCALE GENOMIC DNA]</scope>
    <source>
        <strain evidence="8 9">MCA 3882</strain>
    </source>
</reference>
<keyword evidence="9" id="KW-1185">Reference proteome</keyword>
<keyword evidence="4" id="KW-0547">Nucleotide-binding</keyword>
<dbReference type="InParanoid" id="A0A316VAM1"/>
<dbReference type="GO" id="GO:0008478">
    <property type="term" value="F:pyridoxal kinase activity"/>
    <property type="evidence" value="ECO:0007669"/>
    <property type="project" value="UniProtKB-EC"/>
</dbReference>
<evidence type="ECO:0000313" key="8">
    <source>
        <dbReference type="EMBL" id="PWN34647.1"/>
    </source>
</evidence>
<dbReference type="Gene3D" id="3.40.1190.20">
    <property type="match status" value="1"/>
</dbReference>
<feature type="domain" description="Pyridoxamine kinase/Phosphomethylpyrimidine kinase" evidence="7">
    <location>
        <begin position="103"/>
        <end position="187"/>
    </location>
</feature>
<dbReference type="Pfam" id="PF08543">
    <property type="entry name" value="Phos_pyr_kin"/>
    <property type="match status" value="1"/>
</dbReference>
<proteinExistence type="inferred from homology"/>
<dbReference type="EC" id="2.7.1.35" evidence="2"/>
<dbReference type="CDD" id="cd01173">
    <property type="entry name" value="pyridoxal_pyridoxamine_kinase"/>
    <property type="match status" value="1"/>
</dbReference>